<dbReference type="PANTHER" id="PTHR31497:SF0">
    <property type="entry name" value="AUTOCRINE PROLIFERATION REPRESSOR PROTEIN A"/>
    <property type="match status" value="1"/>
</dbReference>
<dbReference type="Proteomes" id="UP000887540">
    <property type="component" value="Unplaced"/>
</dbReference>
<proteinExistence type="predicted"/>
<sequence>MRFFCDFWFAAKKATTKKVNKYSKKVPNESVKFKNDPTQEKRSENAVIAYTWHHFLNNPTEPNWIILFPMTKAAVRAMDTMTAFVNQHLPQLGCQLDNFLVFGGSKRCWTTYLTAAMDPIRVKAIVPIVLDAINFVKFLHMQYRKYGAFSFALSDFIDLNITMRIDDPNMGLLTQYMDPYYYFDRLTMPKMVINAAMDELQHPDDTYNWWNELPEPKNFLLIPNAEHSMATGLYEALPAIAAFAISKFLDKPLPQFSWTRNDDTVNAWWAYSCGINTWDNNKPRRDFRLINTDIQYGGKCYCGNSLANNSLCANLASLWNSQTIQPTVVNGNRTYTISYRDFNPPSNGTWIAYMIDFKFENPYKLDMDMREYNRLLKEIRNKRGAQFIGIPEDVEEFLEFTTDVAIWPNTYPYSPCLGESCGVRMV</sequence>
<reference evidence="2" key="1">
    <citation type="submission" date="2022-11" db="UniProtKB">
        <authorList>
            <consortium name="WormBaseParasite"/>
        </authorList>
    </citation>
    <scope>IDENTIFICATION</scope>
</reference>
<dbReference type="Pfam" id="PF10142">
    <property type="entry name" value="PhoPQ_related"/>
    <property type="match status" value="1"/>
</dbReference>
<dbReference type="SUPFAM" id="SSF53474">
    <property type="entry name" value="alpha/beta-Hydrolases"/>
    <property type="match status" value="1"/>
</dbReference>
<keyword evidence="1" id="KW-1185">Reference proteome</keyword>
<accession>A0A914EAN2</accession>
<organism evidence="1 2">
    <name type="scientific">Acrobeloides nanus</name>
    <dbReference type="NCBI Taxonomy" id="290746"/>
    <lineage>
        <taxon>Eukaryota</taxon>
        <taxon>Metazoa</taxon>
        <taxon>Ecdysozoa</taxon>
        <taxon>Nematoda</taxon>
        <taxon>Chromadorea</taxon>
        <taxon>Rhabditida</taxon>
        <taxon>Tylenchina</taxon>
        <taxon>Cephalobomorpha</taxon>
        <taxon>Cephaloboidea</taxon>
        <taxon>Cephalobidae</taxon>
        <taxon>Acrobeloides</taxon>
    </lineage>
</organism>
<dbReference type="InterPro" id="IPR009199">
    <property type="entry name" value="PhoPQ-act_pathogen-rel_PqaA"/>
</dbReference>
<dbReference type="PANTHER" id="PTHR31497">
    <property type="entry name" value="AUTOCRINE PROLIFERATION REPRESSOR PROTEIN A"/>
    <property type="match status" value="1"/>
</dbReference>
<dbReference type="AlphaFoldDB" id="A0A914EAN2"/>
<dbReference type="InterPro" id="IPR029058">
    <property type="entry name" value="AB_hydrolase_fold"/>
</dbReference>
<dbReference type="WBParaSite" id="ACRNAN_scaffold690.g30512.t1">
    <property type="protein sequence ID" value="ACRNAN_scaffold690.g30512.t1"/>
    <property type="gene ID" value="ACRNAN_scaffold690.g30512"/>
</dbReference>
<name>A0A914EAN2_9BILA</name>
<dbReference type="Gene3D" id="3.40.50.1820">
    <property type="entry name" value="alpha/beta hydrolase"/>
    <property type="match status" value="1"/>
</dbReference>
<evidence type="ECO:0000313" key="2">
    <source>
        <dbReference type="WBParaSite" id="ACRNAN_scaffold690.g30512.t1"/>
    </source>
</evidence>
<protein>
    <submittedName>
        <fullName evidence="2">Uncharacterized protein</fullName>
    </submittedName>
</protein>
<evidence type="ECO:0000313" key="1">
    <source>
        <dbReference type="Proteomes" id="UP000887540"/>
    </source>
</evidence>